<feature type="signal peptide" evidence="1">
    <location>
        <begin position="1"/>
        <end position="19"/>
    </location>
</feature>
<dbReference type="Proteomes" id="UP000295807">
    <property type="component" value="Unassembled WGS sequence"/>
</dbReference>
<dbReference type="EMBL" id="SMAD01000001">
    <property type="protein sequence ID" value="TCS90357.1"/>
    <property type="molecule type" value="Genomic_DNA"/>
</dbReference>
<gene>
    <name evidence="3" type="ORF">EDD80_101557</name>
</gene>
<dbReference type="Pfam" id="PF13568">
    <property type="entry name" value="OMP_b-brl_2"/>
    <property type="match status" value="1"/>
</dbReference>
<dbReference type="RefSeq" id="WP_132127792.1">
    <property type="nucleotide sequence ID" value="NZ_CP042432.1"/>
</dbReference>
<dbReference type="AlphaFoldDB" id="A0A4R3KX14"/>
<keyword evidence="1" id="KW-0732">Signal</keyword>
<name>A0A4R3KX14_9SPHI</name>
<feature type="chain" id="PRO_5020868981" description="Outer membrane protein beta-barrel domain-containing protein" evidence="1">
    <location>
        <begin position="20"/>
        <end position="268"/>
    </location>
</feature>
<dbReference type="OrthoDB" id="1467485at2"/>
<accession>A0A4R3KX14</accession>
<organism evidence="3 4">
    <name type="scientific">Anseongella ginsenosidimutans</name>
    <dbReference type="NCBI Taxonomy" id="496056"/>
    <lineage>
        <taxon>Bacteria</taxon>
        <taxon>Pseudomonadati</taxon>
        <taxon>Bacteroidota</taxon>
        <taxon>Sphingobacteriia</taxon>
        <taxon>Sphingobacteriales</taxon>
        <taxon>Sphingobacteriaceae</taxon>
        <taxon>Anseongella</taxon>
    </lineage>
</organism>
<evidence type="ECO:0000313" key="4">
    <source>
        <dbReference type="Proteomes" id="UP000295807"/>
    </source>
</evidence>
<keyword evidence="4" id="KW-1185">Reference proteome</keyword>
<reference evidence="3 4" key="1">
    <citation type="submission" date="2019-03" db="EMBL/GenBank/DDBJ databases">
        <title>Genomic Encyclopedia of Type Strains, Phase IV (KMG-IV): sequencing the most valuable type-strain genomes for metagenomic binning, comparative biology and taxonomic classification.</title>
        <authorList>
            <person name="Goeker M."/>
        </authorList>
    </citation>
    <scope>NUCLEOTIDE SEQUENCE [LARGE SCALE GENOMIC DNA]</scope>
    <source>
        <strain evidence="3 4">DSM 21100</strain>
    </source>
</reference>
<evidence type="ECO:0000256" key="1">
    <source>
        <dbReference type="SAM" id="SignalP"/>
    </source>
</evidence>
<sequence>MKKCCVLVLSIFLWLPCVAQFINDGGNIDQQPYNFGFSLALNYGSFNVIKRSDYMEEFQYTNVNEETTTVPPLAAIKSIGKPGFSLGLLANLNLHRNFDLRFTPNIIFVDRDIEYIYQREEAGGQPGNNEPPADVLVPEDRRLNIRFTNLQYPLLLKFKSNRQGNVRAYVIGGAKFCMDVTSRKKYDEAMSNADEFPADAENSLFIDRNYFAWEAGIGMDLYYEFFKCSPELKISRSFGNVLNNDDNLYSRPLAGLFAELVQFTIHFE</sequence>
<evidence type="ECO:0000259" key="2">
    <source>
        <dbReference type="Pfam" id="PF13568"/>
    </source>
</evidence>
<comment type="caution">
    <text evidence="3">The sequence shown here is derived from an EMBL/GenBank/DDBJ whole genome shotgun (WGS) entry which is preliminary data.</text>
</comment>
<feature type="domain" description="Outer membrane protein beta-barrel" evidence="2">
    <location>
        <begin position="33"/>
        <end position="242"/>
    </location>
</feature>
<dbReference type="InterPro" id="IPR025665">
    <property type="entry name" value="Beta-barrel_OMP_2"/>
</dbReference>
<protein>
    <recommendedName>
        <fullName evidence="2">Outer membrane protein beta-barrel domain-containing protein</fullName>
    </recommendedName>
</protein>
<proteinExistence type="predicted"/>
<evidence type="ECO:0000313" key="3">
    <source>
        <dbReference type="EMBL" id="TCS90357.1"/>
    </source>
</evidence>